<proteinExistence type="predicted"/>
<protein>
    <submittedName>
        <fullName evidence="2">HIT domain-containing protein</fullName>
    </submittedName>
</protein>
<accession>A0AAV4RDS7</accession>
<evidence type="ECO:0000256" key="1">
    <source>
        <dbReference type="SAM" id="MobiDB-lite"/>
    </source>
</evidence>
<dbReference type="AlphaFoldDB" id="A0AAV4RDS7"/>
<name>A0AAV4RDS7_9ARAC</name>
<organism evidence="2 3">
    <name type="scientific">Caerostris darwini</name>
    <dbReference type="NCBI Taxonomy" id="1538125"/>
    <lineage>
        <taxon>Eukaryota</taxon>
        <taxon>Metazoa</taxon>
        <taxon>Ecdysozoa</taxon>
        <taxon>Arthropoda</taxon>
        <taxon>Chelicerata</taxon>
        <taxon>Arachnida</taxon>
        <taxon>Araneae</taxon>
        <taxon>Araneomorphae</taxon>
        <taxon>Entelegynae</taxon>
        <taxon>Araneoidea</taxon>
        <taxon>Araneidae</taxon>
        <taxon>Caerostris</taxon>
    </lineage>
</organism>
<reference evidence="2 3" key="1">
    <citation type="submission" date="2021-06" db="EMBL/GenBank/DDBJ databases">
        <title>Caerostris darwini draft genome.</title>
        <authorList>
            <person name="Kono N."/>
            <person name="Arakawa K."/>
        </authorList>
    </citation>
    <scope>NUCLEOTIDE SEQUENCE [LARGE SCALE GENOMIC DNA]</scope>
</reference>
<dbReference type="InterPro" id="IPR036265">
    <property type="entry name" value="HIT-like_sf"/>
</dbReference>
<evidence type="ECO:0000313" key="2">
    <source>
        <dbReference type="EMBL" id="GIY19630.1"/>
    </source>
</evidence>
<dbReference type="Proteomes" id="UP001054837">
    <property type="component" value="Unassembled WGS sequence"/>
</dbReference>
<sequence>MITPDLFLEGGNEETNQKPAQRVAYLARSLRSFREKFILISDIRCMKMEKLLTLSSHSVPFVREFILPADIPEELQEVNRHRNCVFCSIAHGNDPTTELLYKRRRRSQAPPHSHAVPDGGHRPGVLRQQGAASENKRVGYHWPPFISVPHLHLHAIGPEEELSMRARIIFQPGTRWFLTTKEVIARINSRHLVSSL</sequence>
<evidence type="ECO:0000313" key="3">
    <source>
        <dbReference type="Proteomes" id="UP001054837"/>
    </source>
</evidence>
<comment type="caution">
    <text evidence="2">The sequence shown here is derived from an EMBL/GenBank/DDBJ whole genome shotgun (WGS) entry which is preliminary data.</text>
</comment>
<feature type="region of interest" description="Disordered" evidence="1">
    <location>
        <begin position="104"/>
        <end position="123"/>
    </location>
</feature>
<gene>
    <name evidence="2" type="ORF">CDAR_274251</name>
</gene>
<dbReference type="EMBL" id="BPLQ01006056">
    <property type="protein sequence ID" value="GIY19630.1"/>
    <property type="molecule type" value="Genomic_DNA"/>
</dbReference>
<keyword evidence="3" id="KW-1185">Reference proteome</keyword>
<dbReference type="SUPFAM" id="SSF54197">
    <property type="entry name" value="HIT-like"/>
    <property type="match status" value="1"/>
</dbReference>
<dbReference type="Gene3D" id="3.30.428.10">
    <property type="entry name" value="HIT-like"/>
    <property type="match status" value="1"/>
</dbReference>